<reference evidence="2 3" key="1">
    <citation type="journal article" date="2013" name="MBio">
        <title>Genome sequencing of the plant pathogen Taphrina deformans, the causal agent of peach leaf curl.</title>
        <authorList>
            <person name="Cisse O.H."/>
            <person name="Almeida J.M.G.C.F."/>
            <person name="Fonseca A."/>
            <person name="Kumar A.A."/>
            <person name="Salojaervi J."/>
            <person name="Overmyer K."/>
            <person name="Hauser P.M."/>
            <person name="Pagni M."/>
        </authorList>
    </citation>
    <scope>NUCLEOTIDE SEQUENCE [LARGE SCALE GENOMIC DNA]</scope>
    <source>
        <strain evidence="3">PYCC 5710 / ATCC 11124 / CBS 356.35 / IMI 108563 / JCM 9778 / NBRC 8474</strain>
    </source>
</reference>
<dbReference type="AlphaFoldDB" id="R4XCL8"/>
<dbReference type="SUPFAM" id="SSF51197">
    <property type="entry name" value="Clavaminate synthase-like"/>
    <property type="match status" value="1"/>
</dbReference>
<protein>
    <submittedName>
        <fullName evidence="2">JmjC domain-containing protein 1</fullName>
    </submittedName>
</protein>
<dbReference type="GO" id="GO:0005634">
    <property type="term" value="C:nucleus"/>
    <property type="evidence" value="ECO:0007669"/>
    <property type="project" value="TreeGrafter"/>
</dbReference>
<dbReference type="Proteomes" id="UP000013776">
    <property type="component" value="Unassembled WGS sequence"/>
</dbReference>
<dbReference type="SMART" id="SM00558">
    <property type="entry name" value="JmjC"/>
    <property type="match status" value="1"/>
</dbReference>
<evidence type="ECO:0000313" key="2">
    <source>
        <dbReference type="EMBL" id="CCG83363.1"/>
    </source>
</evidence>
<accession>R4XCL8</accession>
<dbReference type="GO" id="GO:0043565">
    <property type="term" value="F:sequence-specific DNA binding"/>
    <property type="evidence" value="ECO:0007669"/>
    <property type="project" value="TreeGrafter"/>
</dbReference>
<dbReference type="Gene3D" id="2.60.120.650">
    <property type="entry name" value="Cupin"/>
    <property type="match status" value="1"/>
</dbReference>
<dbReference type="OrthoDB" id="424465at2759"/>
<dbReference type="VEuPathDB" id="FungiDB:TAPDE_003574"/>
<name>R4XCL8_TAPDE</name>
<dbReference type="GO" id="GO:0045905">
    <property type="term" value="P:positive regulation of translational termination"/>
    <property type="evidence" value="ECO:0007669"/>
    <property type="project" value="TreeGrafter"/>
</dbReference>
<dbReference type="Pfam" id="PF13621">
    <property type="entry name" value="Cupin_8"/>
    <property type="match status" value="1"/>
</dbReference>
<dbReference type="PANTHER" id="PTHR12480">
    <property type="entry name" value="ARGININE DEMETHYLASE AND LYSYL-HYDROXYLASE JMJD"/>
    <property type="match status" value="1"/>
</dbReference>
<organism evidence="2 3">
    <name type="scientific">Taphrina deformans (strain PYCC 5710 / ATCC 11124 / CBS 356.35 / IMI 108563 / JCM 9778 / NBRC 8474)</name>
    <name type="common">Peach leaf curl fungus</name>
    <name type="synonym">Lalaria deformans</name>
    <dbReference type="NCBI Taxonomy" id="1097556"/>
    <lineage>
        <taxon>Eukaryota</taxon>
        <taxon>Fungi</taxon>
        <taxon>Dikarya</taxon>
        <taxon>Ascomycota</taxon>
        <taxon>Taphrinomycotina</taxon>
        <taxon>Taphrinomycetes</taxon>
        <taxon>Taphrinales</taxon>
        <taxon>Taphrinaceae</taxon>
        <taxon>Taphrina</taxon>
    </lineage>
</organism>
<dbReference type="EMBL" id="CAHR02000141">
    <property type="protein sequence ID" value="CCG83363.1"/>
    <property type="molecule type" value="Genomic_DNA"/>
</dbReference>
<gene>
    <name evidence="2" type="ORF">TAPDE_003574</name>
</gene>
<dbReference type="STRING" id="1097556.R4XCL8"/>
<evidence type="ECO:0000259" key="1">
    <source>
        <dbReference type="PROSITE" id="PS51184"/>
    </source>
</evidence>
<dbReference type="PANTHER" id="PTHR12480:SF6">
    <property type="entry name" value="2-OXOGLUTARATE AND IRON-DEPENDENT OXYGENASE JMJD4"/>
    <property type="match status" value="1"/>
</dbReference>
<evidence type="ECO:0000313" key="3">
    <source>
        <dbReference type="Proteomes" id="UP000013776"/>
    </source>
</evidence>
<dbReference type="InterPro" id="IPR003347">
    <property type="entry name" value="JmjC_dom"/>
</dbReference>
<dbReference type="InterPro" id="IPR041667">
    <property type="entry name" value="Cupin_8"/>
</dbReference>
<keyword evidence="3" id="KW-1185">Reference proteome</keyword>
<dbReference type="GO" id="GO:0005737">
    <property type="term" value="C:cytoplasm"/>
    <property type="evidence" value="ECO:0007669"/>
    <property type="project" value="TreeGrafter"/>
</dbReference>
<comment type="caution">
    <text evidence="2">The sequence shown here is derived from an EMBL/GenBank/DDBJ whole genome shotgun (WGS) entry which is preliminary data.</text>
</comment>
<feature type="domain" description="JmjC" evidence="1">
    <location>
        <begin position="24"/>
        <end position="183"/>
    </location>
</feature>
<dbReference type="PROSITE" id="PS51184">
    <property type="entry name" value="JMJC"/>
    <property type="match status" value="1"/>
</dbReference>
<dbReference type="GO" id="GO:0016706">
    <property type="term" value="F:2-oxoglutarate-dependent dioxygenase activity"/>
    <property type="evidence" value="ECO:0007669"/>
    <property type="project" value="TreeGrafter"/>
</dbReference>
<proteinExistence type="predicted"/>
<dbReference type="eggNOG" id="KOG2131">
    <property type="taxonomic scope" value="Eukaryota"/>
</dbReference>
<sequence length="278" mass="31811">MSFSDFLDGMEAGQQNYARDIHVMKHFPQNDIYSCPPLFRDDWLNFKLDAEGNDDYKFVYIGGDGTRTKLHKDVVASHSWSSNLTGTKEWTLIPPAEASHLFTFDHDEVVSDINLDDAITRARWPNLRRVRDAALVVLQHPGETIFVPSPTLSINHNWINAVSLHAIFENLVIEETMSADAVMDLKQDGIVDDAGFVQVVQELTFANAGMNWDTFFDLILFRFEHEDSYIPAQLRPTPEYERMVVLDVCQKWSNLEDAQHLPNVAQKVSRIKELLEES</sequence>
<dbReference type="InterPro" id="IPR050910">
    <property type="entry name" value="JMJD6_ArgDemeth/LysHydrox"/>
</dbReference>